<name>A0AAW1QR31_9CHLO</name>
<dbReference type="EMBL" id="JALJOR010000002">
    <property type="protein sequence ID" value="KAK9824006.1"/>
    <property type="molecule type" value="Genomic_DNA"/>
</dbReference>
<feature type="region of interest" description="Disordered" evidence="1">
    <location>
        <begin position="355"/>
        <end position="418"/>
    </location>
</feature>
<protein>
    <recommendedName>
        <fullName evidence="2">Ubiquitin-like domain-containing protein</fullName>
    </recommendedName>
</protein>
<comment type="caution">
    <text evidence="3">The sequence shown here is derived from an EMBL/GenBank/DDBJ whole genome shotgun (WGS) entry which is preliminary data.</text>
</comment>
<dbReference type="GO" id="GO:0071818">
    <property type="term" value="C:BAT3 complex"/>
    <property type="evidence" value="ECO:0007669"/>
    <property type="project" value="TreeGrafter"/>
</dbReference>
<organism evidence="3 4">
    <name type="scientific">[Myrmecia] bisecta</name>
    <dbReference type="NCBI Taxonomy" id="41462"/>
    <lineage>
        <taxon>Eukaryota</taxon>
        <taxon>Viridiplantae</taxon>
        <taxon>Chlorophyta</taxon>
        <taxon>core chlorophytes</taxon>
        <taxon>Trebouxiophyceae</taxon>
        <taxon>Trebouxiales</taxon>
        <taxon>Trebouxiaceae</taxon>
        <taxon>Myrmecia</taxon>
    </lineage>
</organism>
<reference evidence="3 4" key="1">
    <citation type="journal article" date="2024" name="Nat. Commun.">
        <title>Phylogenomics reveals the evolutionary origins of lichenization in chlorophyte algae.</title>
        <authorList>
            <person name="Puginier C."/>
            <person name="Libourel C."/>
            <person name="Otte J."/>
            <person name="Skaloud P."/>
            <person name="Haon M."/>
            <person name="Grisel S."/>
            <person name="Petersen M."/>
            <person name="Berrin J.G."/>
            <person name="Delaux P.M."/>
            <person name="Dal Grande F."/>
            <person name="Keller J."/>
        </authorList>
    </citation>
    <scope>NUCLEOTIDE SEQUENCE [LARGE SCALE GENOMIC DNA]</scope>
    <source>
        <strain evidence="3 4">SAG 2043</strain>
    </source>
</reference>
<feature type="compositionally biased region" description="Gly residues" evidence="1">
    <location>
        <begin position="527"/>
        <end position="543"/>
    </location>
</feature>
<feature type="region of interest" description="Disordered" evidence="1">
    <location>
        <begin position="499"/>
        <end position="546"/>
    </location>
</feature>
<dbReference type="PANTHER" id="PTHR15204">
    <property type="entry name" value="LARGE PROLINE-RICH PROTEIN BAG6"/>
    <property type="match status" value="1"/>
</dbReference>
<dbReference type="GO" id="GO:0036503">
    <property type="term" value="P:ERAD pathway"/>
    <property type="evidence" value="ECO:0007669"/>
    <property type="project" value="TreeGrafter"/>
</dbReference>
<dbReference type="SMART" id="SM00213">
    <property type="entry name" value="UBQ"/>
    <property type="match status" value="1"/>
</dbReference>
<gene>
    <name evidence="3" type="ORF">WJX72_006923</name>
</gene>
<feature type="region of interest" description="Disordered" evidence="1">
    <location>
        <begin position="626"/>
        <end position="655"/>
    </location>
</feature>
<keyword evidence="4" id="KW-1185">Reference proteome</keyword>
<feature type="domain" description="Ubiquitin-like" evidence="2">
    <location>
        <begin position="20"/>
        <end position="95"/>
    </location>
</feature>
<feature type="region of interest" description="Disordered" evidence="1">
    <location>
        <begin position="97"/>
        <end position="119"/>
    </location>
</feature>
<dbReference type="InterPro" id="IPR000626">
    <property type="entry name" value="Ubiquitin-like_dom"/>
</dbReference>
<dbReference type="InterPro" id="IPR019956">
    <property type="entry name" value="Ubiquitin_dom"/>
</dbReference>
<evidence type="ECO:0000256" key="1">
    <source>
        <dbReference type="SAM" id="MobiDB-lite"/>
    </source>
</evidence>
<dbReference type="Gene3D" id="3.10.20.90">
    <property type="entry name" value="Phosphatidylinositol 3-kinase Catalytic Subunit, Chain A, domain 1"/>
    <property type="match status" value="1"/>
</dbReference>
<dbReference type="AlphaFoldDB" id="A0AAW1QR31"/>
<dbReference type="GO" id="GO:0051787">
    <property type="term" value="F:misfolded protein binding"/>
    <property type="evidence" value="ECO:0007669"/>
    <property type="project" value="TreeGrafter"/>
</dbReference>
<evidence type="ECO:0000313" key="3">
    <source>
        <dbReference type="EMBL" id="KAK9824006.1"/>
    </source>
</evidence>
<dbReference type="Pfam" id="PF00240">
    <property type="entry name" value="ubiquitin"/>
    <property type="match status" value="1"/>
</dbReference>
<accession>A0AAW1QR31</accession>
<sequence>MAEAAGSSAGGGQRSSAGSITIKVKTLAPATYELDVSPEAAVLEVKQLLVGIAGMPLDRQRLIFHGRVLQDSVKLSESNVEDGHTLHLVERNPAAAAQAQVQQAGAGQARQPGSGLPGEGGAHIGFAHIDLEDGDMAGFGQMLSTILQSALGAGTIGQIGQILQISTSLGSGGPGEAAGAAAEAHGTGQEAGLEGNLALPAVAGIALGDFLERSEGLLEDSTVPLIAELRELLLALSTPDFIVNGEPALPYFRDQTRYLANHLWRMGALLLELSRATATVQLALEGNIAPLSSATSMYVHPDGQGPAIPGLQPGMEPQDILAAVLGGLGITNAGGIMMGGDGDRTAVHMTVHTEQWPPQPHAGAAAHAGHAHAPRDGAHQHGRRGGAGAQVPEGPLPSPDAPIMLTLPGPAGTAMQGQVQDQADDLPGLEPVPDISSILAAAIPLAQGPLADLTQGTAPPPPALSTGGCWQQYTCSLWARARGAPPDLGALMGQLLGGASQAGSQRQAAGRGTQPTPPDLGALMGQLLGGGSSGGGGGGGPNLGGLMSQMMPLVQQMLGAGSSSEARSRAAPSAEIIEDLDDEDSPLHELPDEEAANWRAVIGADRERQSHMPLPARPLSQVYQAGSLDRPISNAASQAASHDGDGDAFHDADNE</sequence>
<dbReference type="InterPro" id="IPR029071">
    <property type="entry name" value="Ubiquitin-like_domsf"/>
</dbReference>
<dbReference type="SUPFAM" id="SSF54236">
    <property type="entry name" value="Ubiquitin-like"/>
    <property type="match status" value="1"/>
</dbReference>
<feature type="compositionally biased region" description="Low complexity" evidence="1">
    <location>
        <begin position="499"/>
        <end position="512"/>
    </location>
</feature>
<dbReference type="Proteomes" id="UP001489004">
    <property type="component" value="Unassembled WGS sequence"/>
</dbReference>
<proteinExistence type="predicted"/>
<dbReference type="GO" id="GO:0031593">
    <property type="term" value="F:polyubiquitin modification-dependent protein binding"/>
    <property type="evidence" value="ECO:0007669"/>
    <property type="project" value="TreeGrafter"/>
</dbReference>
<evidence type="ECO:0000313" key="4">
    <source>
        <dbReference type="Proteomes" id="UP001489004"/>
    </source>
</evidence>
<evidence type="ECO:0000259" key="2">
    <source>
        <dbReference type="PROSITE" id="PS50053"/>
    </source>
</evidence>
<dbReference type="PANTHER" id="PTHR15204:SF0">
    <property type="entry name" value="LARGE PROLINE-RICH PROTEIN BAG6"/>
    <property type="match status" value="1"/>
</dbReference>
<dbReference type="PROSITE" id="PS50053">
    <property type="entry name" value="UBIQUITIN_2"/>
    <property type="match status" value="1"/>
</dbReference>
<dbReference type="PRINTS" id="PR00348">
    <property type="entry name" value="UBIQUITIN"/>
</dbReference>
<feature type="compositionally biased region" description="Low complexity" evidence="1">
    <location>
        <begin position="97"/>
        <end position="109"/>
    </location>
</feature>
<feature type="compositionally biased region" description="Basic and acidic residues" evidence="1">
    <location>
        <begin position="642"/>
        <end position="655"/>
    </location>
</feature>